<dbReference type="AlphaFoldDB" id="A0AAN9AAX9"/>
<evidence type="ECO:0000313" key="2">
    <source>
        <dbReference type="Proteomes" id="UP001381693"/>
    </source>
</evidence>
<dbReference type="EMBL" id="JAXCGZ010005664">
    <property type="protein sequence ID" value="KAK7081263.1"/>
    <property type="molecule type" value="Genomic_DNA"/>
</dbReference>
<dbReference type="Proteomes" id="UP001381693">
    <property type="component" value="Unassembled WGS sequence"/>
</dbReference>
<sequence>KCHNQKLHHLPHYLLNHLNQKRDHLNHKSHQKRRLLVLFLHQPLHQFLLLLQPLQTSKPPKHPKLPLNL</sequence>
<accession>A0AAN9AAX9</accession>
<keyword evidence="2" id="KW-1185">Reference proteome</keyword>
<feature type="non-terminal residue" evidence="1">
    <location>
        <position position="1"/>
    </location>
</feature>
<gene>
    <name evidence="1" type="ORF">SK128_003652</name>
</gene>
<comment type="caution">
    <text evidence="1">The sequence shown here is derived from an EMBL/GenBank/DDBJ whole genome shotgun (WGS) entry which is preliminary data.</text>
</comment>
<reference evidence="1 2" key="1">
    <citation type="submission" date="2023-11" db="EMBL/GenBank/DDBJ databases">
        <title>Halocaridina rubra genome assembly.</title>
        <authorList>
            <person name="Smith C."/>
        </authorList>
    </citation>
    <scope>NUCLEOTIDE SEQUENCE [LARGE SCALE GENOMIC DNA]</scope>
    <source>
        <strain evidence="1">EP-1</strain>
        <tissue evidence="1">Whole</tissue>
    </source>
</reference>
<evidence type="ECO:0000313" key="1">
    <source>
        <dbReference type="EMBL" id="KAK7081263.1"/>
    </source>
</evidence>
<organism evidence="1 2">
    <name type="scientific">Halocaridina rubra</name>
    <name type="common">Hawaiian red shrimp</name>
    <dbReference type="NCBI Taxonomy" id="373956"/>
    <lineage>
        <taxon>Eukaryota</taxon>
        <taxon>Metazoa</taxon>
        <taxon>Ecdysozoa</taxon>
        <taxon>Arthropoda</taxon>
        <taxon>Crustacea</taxon>
        <taxon>Multicrustacea</taxon>
        <taxon>Malacostraca</taxon>
        <taxon>Eumalacostraca</taxon>
        <taxon>Eucarida</taxon>
        <taxon>Decapoda</taxon>
        <taxon>Pleocyemata</taxon>
        <taxon>Caridea</taxon>
        <taxon>Atyoidea</taxon>
        <taxon>Atyidae</taxon>
        <taxon>Halocaridina</taxon>
    </lineage>
</organism>
<name>A0AAN9AAX9_HALRR</name>
<protein>
    <submittedName>
        <fullName evidence="1">Uncharacterized protein</fullName>
    </submittedName>
</protein>
<proteinExistence type="predicted"/>